<dbReference type="InterPro" id="IPR036097">
    <property type="entry name" value="HisK_dim/P_sf"/>
</dbReference>
<dbReference type="InterPro" id="IPR036890">
    <property type="entry name" value="HATPase_C_sf"/>
</dbReference>
<dbReference type="GO" id="GO:0005886">
    <property type="term" value="C:plasma membrane"/>
    <property type="evidence" value="ECO:0007669"/>
    <property type="project" value="TreeGrafter"/>
</dbReference>
<dbReference type="InterPro" id="IPR005467">
    <property type="entry name" value="His_kinase_dom"/>
</dbReference>
<dbReference type="SUPFAM" id="SSF47384">
    <property type="entry name" value="Homodimeric domain of signal transducing histidine kinase"/>
    <property type="match status" value="1"/>
</dbReference>
<dbReference type="OrthoDB" id="8790433at2"/>
<dbReference type="Pfam" id="PF00512">
    <property type="entry name" value="HisKA"/>
    <property type="match status" value="1"/>
</dbReference>
<keyword evidence="5" id="KW-0808">Transferase</keyword>
<dbReference type="Gene3D" id="1.10.287.130">
    <property type="match status" value="1"/>
</dbReference>
<comment type="subcellular location">
    <subcellularLocation>
        <location evidence="2">Membrane</location>
        <topology evidence="2">Multi-pass membrane protein</topology>
    </subcellularLocation>
</comment>
<dbReference type="PROSITE" id="PS50885">
    <property type="entry name" value="HAMP"/>
    <property type="match status" value="1"/>
</dbReference>
<dbReference type="RefSeq" id="WP_085753401.1">
    <property type="nucleotide sequence ID" value="NZ_BSPR01000017.1"/>
</dbReference>
<dbReference type="SUPFAM" id="SSF55874">
    <property type="entry name" value="ATPase domain of HSP90 chaperone/DNA topoisomerase II/histidine kinase"/>
    <property type="match status" value="1"/>
</dbReference>
<evidence type="ECO:0000256" key="9">
    <source>
        <dbReference type="ARBA" id="ARBA00023012"/>
    </source>
</evidence>
<keyword evidence="8" id="KW-0067">ATP-binding</keyword>
<keyword evidence="9" id="KW-0902">Two-component regulatory system</keyword>
<evidence type="ECO:0000256" key="3">
    <source>
        <dbReference type="ARBA" id="ARBA00012438"/>
    </source>
</evidence>
<dbReference type="PANTHER" id="PTHR45436:SF14">
    <property type="entry name" value="SENSOR PROTEIN QSEC"/>
    <property type="match status" value="1"/>
</dbReference>
<sequence>MTQRTLLRHLLAWVLGALAVVWLGFVAIGLRTGVHEADELTDGHLASTASLLLSQRGIEFVAARDASAPAEDLKRHDYQQSMSVVVWDHEGRVLSRVGDAPVPPFDTGEGFATLDLGQPSEPWRTFARWDSPEHRRRVMVMLAIDERDDLAWDIAGQVAEPGFWLLPVIALALGFAIRRGLRPLGQLSNDVARLDVRSGEALRADHRHEEFRAVVDSINALTVRYQAAMARERQLAGELAHELRTPLASIALHAQALDGALSDEDRRHAQARVAHDALRAGQVLQHLLTLARASHAELAEKAVAFDVVPMAARVLADHVQTAIDGRQELALSGSASLTVVGHELLLELALRNLVENALAHAPPDTLIELQVDEAGRWLQVINRTRHDGDAPDAAGVSRLGLGLGHRVVEKVVAIHGASFSEVARGRDERCYRITFGAAAA</sequence>
<dbReference type="Gene3D" id="3.30.565.10">
    <property type="entry name" value="Histidine kinase-like ATPase, C-terminal domain"/>
    <property type="match status" value="1"/>
</dbReference>
<dbReference type="PANTHER" id="PTHR45436">
    <property type="entry name" value="SENSOR HISTIDINE KINASE YKOH"/>
    <property type="match status" value="1"/>
</dbReference>
<proteinExistence type="predicted"/>
<dbReference type="GO" id="GO:0005524">
    <property type="term" value="F:ATP binding"/>
    <property type="evidence" value="ECO:0007669"/>
    <property type="project" value="UniProtKB-KW"/>
</dbReference>
<dbReference type="GO" id="GO:0000155">
    <property type="term" value="F:phosphorelay sensor kinase activity"/>
    <property type="evidence" value="ECO:0007669"/>
    <property type="project" value="InterPro"/>
</dbReference>
<dbReference type="STRING" id="946333.A4W93_26070"/>
<dbReference type="PROSITE" id="PS50109">
    <property type="entry name" value="HIS_KIN"/>
    <property type="match status" value="1"/>
</dbReference>
<dbReference type="InterPro" id="IPR003661">
    <property type="entry name" value="HisK_dim/P_dom"/>
</dbReference>
<protein>
    <recommendedName>
        <fullName evidence="3">histidine kinase</fullName>
        <ecNumber evidence="3">2.7.13.3</ecNumber>
    </recommendedName>
</protein>
<evidence type="ECO:0000256" key="1">
    <source>
        <dbReference type="ARBA" id="ARBA00000085"/>
    </source>
</evidence>
<keyword evidence="11" id="KW-1185">Reference proteome</keyword>
<dbReference type="KEGG" id="rgu:A4W93_26070"/>
<dbReference type="EC" id="2.7.13.3" evidence="3"/>
<dbReference type="InterPro" id="IPR050428">
    <property type="entry name" value="TCS_sensor_his_kinase"/>
</dbReference>
<dbReference type="AlphaFoldDB" id="A0A1W6LFU7"/>
<name>A0A1W6LFU7_9BURK</name>
<organism evidence="10 11">
    <name type="scientific">Piscinibacter gummiphilus</name>
    <dbReference type="NCBI Taxonomy" id="946333"/>
    <lineage>
        <taxon>Bacteria</taxon>
        <taxon>Pseudomonadati</taxon>
        <taxon>Pseudomonadota</taxon>
        <taxon>Betaproteobacteria</taxon>
        <taxon>Burkholderiales</taxon>
        <taxon>Sphaerotilaceae</taxon>
        <taxon>Piscinibacter</taxon>
    </lineage>
</organism>
<evidence type="ECO:0000256" key="4">
    <source>
        <dbReference type="ARBA" id="ARBA00022553"/>
    </source>
</evidence>
<dbReference type="Pfam" id="PF08521">
    <property type="entry name" value="2CSK_N"/>
    <property type="match status" value="1"/>
</dbReference>
<keyword evidence="4" id="KW-0597">Phosphoprotein</keyword>
<accession>A0A1W6LFU7</accession>
<dbReference type="EMBL" id="CP015118">
    <property type="protein sequence ID" value="ARN23086.1"/>
    <property type="molecule type" value="Genomic_DNA"/>
</dbReference>
<evidence type="ECO:0000256" key="5">
    <source>
        <dbReference type="ARBA" id="ARBA00022679"/>
    </source>
</evidence>
<dbReference type="CDD" id="cd00082">
    <property type="entry name" value="HisKA"/>
    <property type="match status" value="1"/>
</dbReference>
<dbReference type="InterPro" id="IPR013727">
    <property type="entry name" value="2CSK_N"/>
</dbReference>
<dbReference type="SMART" id="SM00388">
    <property type="entry name" value="HisKA"/>
    <property type="match status" value="1"/>
</dbReference>
<dbReference type="InterPro" id="IPR003660">
    <property type="entry name" value="HAMP_dom"/>
</dbReference>
<comment type="catalytic activity">
    <reaction evidence="1">
        <text>ATP + protein L-histidine = ADP + protein N-phospho-L-histidine.</text>
        <dbReference type="EC" id="2.7.13.3"/>
    </reaction>
</comment>
<gene>
    <name evidence="10" type="ORF">A4W93_26070</name>
</gene>
<reference evidence="10 11" key="1">
    <citation type="submission" date="2016-04" db="EMBL/GenBank/DDBJ databases">
        <title>Complete genome sequence of natural rubber-degrading, novel Gram-negative bacterium, Rhizobacter gummiphilus strain NS21.</title>
        <authorList>
            <person name="Tabata M."/>
            <person name="Kasai D."/>
            <person name="Fukuda M."/>
        </authorList>
    </citation>
    <scope>NUCLEOTIDE SEQUENCE [LARGE SCALE GENOMIC DNA]</scope>
    <source>
        <strain evidence="10 11">NS21</strain>
    </source>
</reference>
<keyword evidence="6" id="KW-0547">Nucleotide-binding</keyword>
<evidence type="ECO:0000256" key="8">
    <source>
        <dbReference type="ARBA" id="ARBA00022840"/>
    </source>
</evidence>
<dbReference type="Proteomes" id="UP000193427">
    <property type="component" value="Chromosome"/>
</dbReference>
<evidence type="ECO:0000313" key="11">
    <source>
        <dbReference type="Proteomes" id="UP000193427"/>
    </source>
</evidence>
<evidence type="ECO:0000256" key="6">
    <source>
        <dbReference type="ARBA" id="ARBA00022741"/>
    </source>
</evidence>
<evidence type="ECO:0000256" key="2">
    <source>
        <dbReference type="ARBA" id="ARBA00004141"/>
    </source>
</evidence>
<evidence type="ECO:0000313" key="10">
    <source>
        <dbReference type="EMBL" id="ARN23086.1"/>
    </source>
</evidence>
<keyword evidence="7" id="KW-0418">Kinase</keyword>
<evidence type="ECO:0000256" key="7">
    <source>
        <dbReference type="ARBA" id="ARBA00022777"/>
    </source>
</evidence>